<comment type="caution">
    <text evidence="2">The sequence shown here is derived from an EMBL/GenBank/DDBJ whole genome shotgun (WGS) entry which is preliminary data.</text>
</comment>
<protein>
    <submittedName>
        <fullName evidence="2">Uncharacterized protein</fullName>
    </submittedName>
</protein>
<evidence type="ECO:0000313" key="3">
    <source>
        <dbReference type="Proteomes" id="UP001189429"/>
    </source>
</evidence>
<keyword evidence="3" id="KW-1185">Reference proteome</keyword>
<name>A0ABN9TJU9_9DINO</name>
<sequence length="136" mass="14858">MSKQALQDIYWSMLGQRSAAPPRAPGQPSRGGRTSLLEANGIPQGVGPPKRRKRRRRRNKKRRNATTRLKSSDSCRRIPPPAPRRKAPPPGALPTTGPGRPPRRREGRGGAGSRPLRQRELPAALDHHLLVGLAAA</sequence>
<feature type="compositionally biased region" description="Basic residues" evidence="1">
    <location>
        <begin position="49"/>
        <end position="65"/>
    </location>
</feature>
<gene>
    <name evidence="2" type="ORF">PCOR1329_LOCUS39791</name>
</gene>
<accession>A0ABN9TJU9</accession>
<dbReference type="EMBL" id="CAUYUJ010014808">
    <property type="protein sequence ID" value="CAK0846233.1"/>
    <property type="molecule type" value="Genomic_DNA"/>
</dbReference>
<proteinExistence type="predicted"/>
<feature type="compositionally biased region" description="Pro residues" evidence="1">
    <location>
        <begin position="78"/>
        <end position="92"/>
    </location>
</feature>
<feature type="non-terminal residue" evidence="2">
    <location>
        <position position="136"/>
    </location>
</feature>
<evidence type="ECO:0000313" key="2">
    <source>
        <dbReference type="EMBL" id="CAK0846233.1"/>
    </source>
</evidence>
<evidence type="ECO:0000256" key="1">
    <source>
        <dbReference type="SAM" id="MobiDB-lite"/>
    </source>
</evidence>
<reference evidence="2" key="1">
    <citation type="submission" date="2023-10" db="EMBL/GenBank/DDBJ databases">
        <authorList>
            <person name="Chen Y."/>
            <person name="Shah S."/>
            <person name="Dougan E. K."/>
            <person name="Thang M."/>
            <person name="Chan C."/>
        </authorList>
    </citation>
    <scope>NUCLEOTIDE SEQUENCE [LARGE SCALE GENOMIC DNA]</scope>
</reference>
<dbReference type="Proteomes" id="UP001189429">
    <property type="component" value="Unassembled WGS sequence"/>
</dbReference>
<feature type="region of interest" description="Disordered" evidence="1">
    <location>
        <begin position="1"/>
        <end position="125"/>
    </location>
</feature>
<organism evidence="2 3">
    <name type="scientific">Prorocentrum cordatum</name>
    <dbReference type="NCBI Taxonomy" id="2364126"/>
    <lineage>
        <taxon>Eukaryota</taxon>
        <taxon>Sar</taxon>
        <taxon>Alveolata</taxon>
        <taxon>Dinophyceae</taxon>
        <taxon>Prorocentrales</taxon>
        <taxon>Prorocentraceae</taxon>
        <taxon>Prorocentrum</taxon>
    </lineage>
</organism>